<evidence type="ECO:0000256" key="1">
    <source>
        <dbReference type="SAM" id="MobiDB-lite"/>
    </source>
</evidence>
<evidence type="ECO:0000313" key="2">
    <source>
        <dbReference type="EMBL" id="KAH3835777.1"/>
    </source>
</evidence>
<feature type="compositionally biased region" description="Basic and acidic residues" evidence="1">
    <location>
        <begin position="41"/>
        <end position="70"/>
    </location>
</feature>
<feature type="compositionally biased region" description="Basic and acidic residues" evidence="1">
    <location>
        <begin position="1"/>
        <end position="15"/>
    </location>
</feature>
<feature type="region of interest" description="Disordered" evidence="1">
    <location>
        <begin position="1"/>
        <end position="70"/>
    </location>
</feature>
<dbReference type="AlphaFoldDB" id="A0A9D4K9R1"/>
<organism evidence="2 3">
    <name type="scientific">Dreissena polymorpha</name>
    <name type="common">Zebra mussel</name>
    <name type="synonym">Mytilus polymorpha</name>
    <dbReference type="NCBI Taxonomy" id="45954"/>
    <lineage>
        <taxon>Eukaryota</taxon>
        <taxon>Metazoa</taxon>
        <taxon>Spiralia</taxon>
        <taxon>Lophotrochozoa</taxon>
        <taxon>Mollusca</taxon>
        <taxon>Bivalvia</taxon>
        <taxon>Autobranchia</taxon>
        <taxon>Heteroconchia</taxon>
        <taxon>Euheterodonta</taxon>
        <taxon>Imparidentia</taxon>
        <taxon>Neoheterodontei</taxon>
        <taxon>Myida</taxon>
        <taxon>Dreissenoidea</taxon>
        <taxon>Dreissenidae</taxon>
        <taxon>Dreissena</taxon>
    </lineage>
</organism>
<name>A0A9D4K9R1_DREPO</name>
<dbReference type="Proteomes" id="UP000828390">
    <property type="component" value="Unassembled WGS sequence"/>
</dbReference>
<gene>
    <name evidence="2" type="ORF">DPMN_109140</name>
</gene>
<evidence type="ECO:0000313" key="3">
    <source>
        <dbReference type="Proteomes" id="UP000828390"/>
    </source>
</evidence>
<dbReference type="EMBL" id="JAIWYP010000004">
    <property type="protein sequence ID" value="KAH3835777.1"/>
    <property type="molecule type" value="Genomic_DNA"/>
</dbReference>
<protein>
    <submittedName>
        <fullName evidence="2">Uncharacterized protein</fullName>
    </submittedName>
</protein>
<reference evidence="2" key="2">
    <citation type="submission" date="2020-11" db="EMBL/GenBank/DDBJ databases">
        <authorList>
            <person name="McCartney M.A."/>
            <person name="Auch B."/>
            <person name="Kono T."/>
            <person name="Mallez S."/>
            <person name="Becker A."/>
            <person name="Gohl D.M."/>
            <person name="Silverstein K.A.T."/>
            <person name="Koren S."/>
            <person name="Bechman K.B."/>
            <person name="Herman A."/>
            <person name="Abrahante J.E."/>
            <person name="Garbe J."/>
        </authorList>
    </citation>
    <scope>NUCLEOTIDE SEQUENCE</scope>
    <source>
        <strain evidence="2">Duluth1</strain>
        <tissue evidence="2">Whole animal</tissue>
    </source>
</reference>
<feature type="compositionally biased region" description="Acidic residues" evidence="1">
    <location>
        <begin position="16"/>
        <end position="37"/>
    </location>
</feature>
<accession>A0A9D4K9R1</accession>
<reference evidence="2" key="1">
    <citation type="journal article" date="2019" name="bioRxiv">
        <title>The Genome of the Zebra Mussel, Dreissena polymorpha: A Resource for Invasive Species Research.</title>
        <authorList>
            <person name="McCartney M.A."/>
            <person name="Auch B."/>
            <person name="Kono T."/>
            <person name="Mallez S."/>
            <person name="Zhang Y."/>
            <person name="Obille A."/>
            <person name="Becker A."/>
            <person name="Abrahante J.E."/>
            <person name="Garbe J."/>
            <person name="Badalamenti J.P."/>
            <person name="Herman A."/>
            <person name="Mangelson H."/>
            <person name="Liachko I."/>
            <person name="Sullivan S."/>
            <person name="Sone E.D."/>
            <person name="Koren S."/>
            <person name="Silverstein K.A.T."/>
            <person name="Beckman K.B."/>
            <person name="Gohl D.M."/>
        </authorList>
    </citation>
    <scope>NUCLEOTIDE SEQUENCE</scope>
    <source>
        <strain evidence="2">Duluth1</strain>
        <tissue evidence="2">Whole animal</tissue>
    </source>
</reference>
<proteinExistence type="predicted"/>
<keyword evidence="3" id="KW-1185">Reference proteome</keyword>
<sequence length="105" mass="12375">MAKLENENNDARDEVNECDDNGIIECVNEENDDEENNGDVTGREKVNEHDSTDEEHRSGDEENEIDEQKKTEFMRLQMEKIERNNKAQKTLDNMQIMNTHLHQIR</sequence>
<feature type="region of interest" description="Disordered" evidence="1">
    <location>
        <begin position="84"/>
        <end position="105"/>
    </location>
</feature>
<feature type="compositionally biased region" description="Polar residues" evidence="1">
    <location>
        <begin position="87"/>
        <end position="105"/>
    </location>
</feature>
<comment type="caution">
    <text evidence="2">The sequence shown here is derived from an EMBL/GenBank/DDBJ whole genome shotgun (WGS) entry which is preliminary data.</text>
</comment>